<feature type="region of interest" description="Disordered" evidence="6">
    <location>
        <begin position="537"/>
        <end position="576"/>
    </location>
</feature>
<feature type="region of interest" description="Disordered" evidence="6">
    <location>
        <begin position="858"/>
        <end position="881"/>
    </location>
</feature>
<evidence type="ECO:0000313" key="8">
    <source>
        <dbReference type="EMBL" id="KGK37403.1"/>
    </source>
</evidence>
<feature type="region of interest" description="Disordered" evidence="6">
    <location>
        <begin position="1659"/>
        <end position="1678"/>
    </location>
</feature>
<dbReference type="GO" id="GO:0070139">
    <property type="term" value="F:SUMO-specific endopeptidase activity"/>
    <property type="evidence" value="ECO:0007669"/>
    <property type="project" value="TreeGrafter"/>
</dbReference>
<evidence type="ECO:0000256" key="5">
    <source>
        <dbReference type="ARBA" id="ARBA00022801"/>
    </source>
</evidence>
<keyword evidence="2" id="KW-0597">Phosphoprotein</keyword>
<sequence length="1891" mass="216954">MTLQTKQFKSLSRKPGQPINTLNPSTLYTTKYSKNSTTSGSSQRSFMSTAARINRRFRLRSNDIEETPLQDANKSNNASSRYIEIETDLNSNRSSDSHIQINNDPNNSNSEKMEIETKHSNSYSLLDSSGEEDQSENRNNNSIDVNTKQSEQSREEQEATNDEVDKSSDGIIIRKNSDILNQTFSIDKIIFRRGDEKQVTDEGKGLQVIFLKTKISVLNMTYKTKLNIPYNRIHDIKVSDNRRGIDVSTLLFIIDGSISGITKIALKFKYSLSNENLKQLESFVAHTKHSRKYRAHRPTQRESLVYFYTANKWKETNSEEFYKSTLGAASSTTNTNQSPSVMKNDFSSLSRGERSHRTNAQVKYMNEDEEDERANEKMVEENGHVQFADYIPEDEQLYFYPKLKYKFPNKKTFTISHDDFKCLYNENWINDSMLDFLLSYELHVAKETNLLKRHSVELMNSFFFTSLSRPLDNPNDNNYYQNVKTWFKNNDSLFDQDFMIVPVMQDLHWYVIVITNLKQLKTKHLKIQGEEISDENKEFRNKSYSNNEDDLPKPELQDQCESHLNTSNGSSQRSFMSTAARINRRFRLRSNDIEETPLQDANKSNNASSRYIEIETDLNSNRSSDSHIQINNDPNNSNSEKMEIETKHSNSYSLLDSSGEEDQSENRNNNSIGVNTKQSEQSREEQEATNDEVDKSSDGIIIRKNSDILNQTFSIDKIIFRRGDEKQVTDEGKGLQVIFLKTKISVLNMTYKTKLNIPYNRIHDIKVSDNRRGINVSTLLFIIDGSISGITKIALKFKYSLSNENLKQLESFVAHTKHSRKYRARRPTQRESLVYFYTANKWKETNSEEFYKSTLGAASSTTNTNQSPSVMKNDFSSLSRGERSHRTNAQVKYMNEDEEDERANEKMVEENGHVQIADYIPEDEQLYFYPKLKYKFPNKKTFTISHDDFKCLYNENWINDSMLDFLLSYELHVAKETNLLKRHSVELMNSFFFTSLSRPLDNPNDNNYYQNVKTWFKNNDSLFDQDFIIVPVMQDLHWYVIVITNLKQLKTKHLKIQGEEISDENKEFRNKSYSNNEDDLPKPELQDQCESHLNTVNGPDDNSKQKPIKSKTSICTAQICVLDSLRRNHDDAIYYLRRFIIGYANDKFGFCVDMTEIGKRVCVVPQQKNFNDCGVHVLFNIHTMLQNPVLFNNKVLKRPTNRKFLAKALKENEEIFDKRERLYFRDSLRDLLFRLLKNQVEEENGDHMKVGTITVGEQRKIEMELLRDRNQKALEGENLNNDNKLLHSMNTDQSATNESDDDLMIIHVEKKEPVRESEISTPSSSSKEIKPSVKSKGDDIDPSPATVEIGKNKGHSTAATRKSSRLKYNRNESPNYIDYMSESSDNDRYANYSGNTKLKTKKSTSKRSRKPKSYASGCGNEKSSMNMKTALDLESDDSKKVDIKRDNTVRRRGRRKGLTKVHLSEPLSQDSYDGDQIGHEEPNSPIALFDTDDEKHSAPKKQEPQNSNEVQKQSDTKLESLVTKSLEPGTVIKSTENLTKEFNSVSDPEKILDSSSKGSELSILGASGVEKDVDAKDQINTNEHNCKDNLNSGKVSLTKRRLRTSTLATDSQLGVHFNEPITITDHEKGFKDDYLSDNSSVEKNDSIDKPAKSTAYLLESSPIKGDSSSPSDSDTKKCTINDEKNIECPKVGKEALHVTIFSNGNASLTPNVIRKESTVSHSSLALRRRKIKQSSELIAKSDNTTNTVSRRLRSSTPEADVNGDTRMKQKDPSEMVKTQINNYVYKKPRGYSRRNTRNELIITNIVSKTRKRQQPPNADDINDGKVKRLKTISFANASVGSLDDRRDELNATDSRDDRAKGFVQPEEDSQFSLPVDEEPSPVFQSDTVYLG</sequence>
<dbReference type="GO" id="GO:0016926">
    <property type="term" value="P:protein desumoylation"/>
    <property type="evidence" value="ECO:0007669"/>
    <property type="project" value="TreeGrafter"/>
</dbReference>
<comment type="caution">
    <text evidence="8">The sequence shown here is derived from an EMBL/GenBank/DDBJ whole genome shotgun (WGS) entry which is preliminary data.</text>
</comment>
<keyword evidence="5" id="KW-0378">Hydrolase</keyword>
<keyword evidence="4" id="KW-0833">Ubl conjugation pathway</keyword>
<evidence type="ECO:0000256" key="1">
    <source>
        <dbReference type="ARBA" id="ARBA00005234"/>
    </source>
</evidence>
<evidence type="ECO:0000313" key="9">
    <source>
        <dbReference type="Proteomes" id="UP000029867"/>
    </source>
</evidence>
<feature type="compositionally biased region" description="Basic and acidic residues" evidence="6">
    <location>
        <begin position="1493"/>
        <end position="1503"/>
    </location>
</feature>
<feature type="compositionally biased region" description="Polar residues" evidence="6">
    <location>
        <begin position="1532"/>
        <end position="1546"/>
    </location>
</feature>
<feature type="compositionally biased region" description="Basic and acidic residues" evidence="6">
    <location>
        <begin position="680"/>
        <end position="697"/>
    </location>
</feature>
<dbReference type="GO" id="GO:0005634">
    <property type="term" value="C:nucleus"/>
    <property type="evidence" value="ECO:0007669"/>
    <property type="project" value="TreeGrafter"/>
</dbReference>
<feature type="compositionally biased region" description="Polar residues" evidence="6">
    <location>
        <begin position="329"/>
        <end position="350"/>
    </location>
</feature>
<feature type="compositionally biased region" description="Polar residues" evidence="6">
    <location>
        <begin position="1"/>
        <end position="10"/>
    </location>
</feature>
<dbReference type="HOGENOM" id="CLU_236007_0_0_1"/>
<feature type="region of interest" description="Disordered" evidence="6">
    <location>
        <begin position="329"/>
        <end position="352"/>
    </location>
</feature>
<feature type="compositionally biased region" description="Polar residues" evidence="6">
    <location>
        <begin position="137"/>
        <end position="150"/>
    </location>
</feature>
<dbReference type="Gene3D" id="3.40.395.10">
    <property type="entry name" value="Adenoviral Proteinase, Chain A"/>
    <property type="match status" value="1"/>
</dbReference>
<feature type="domain" description="Ubiquitin-like protease family profile" evidence="7">
    <location>
        <begin position="942"/>
        <end position="1184"/>
    </location>
</feature>
<dbReference type="EMBL" id="JQFK01000037">
    <property type="protein sequence ID" value="KGK37403.1"/>
    <property type="molecule type" value="Genomic_DNA"/>
</dbReference>
<dbReference type="GO" id="GO:0006508">
    <property type="term" value="P:proteolysis"/>
    <property type="evidence" value="ECO:0007669"/>
    <property type="project" value="UniProtKB-KW"/>
</dbReference>
<keyword evidence="3" id="KW-0645">Protease</keyword>
<gene>
    <name evidence="8" type="ORF">JL09_g3440</name>
</gene>
<feature type="compositionally biased region" description="Polar residues" evidence="6">
    <location>
        <begin position="666"/>
        <end position="679"/>
    </location>
</feature>
<feature type="compositionally biased region" description="Polar residues" evidence="6">
    <location>
        <begin position="562"/>
        <end position="576"/>
    </location>
</feature>
<feature type="compositionally biased region" description="Polar residues" evidence="6">
    <location>
        <begin position="1742"/>
        <end position="1757"/>
    </location>
</feature>
<feature type="region of interest" description="Disordered" evidence="6">
    <location>
        <begin position="1066"/>
        <end position="1085"/>
    </location>
</feature>
<feature type="compositionally biased region" description="Low complexity" evidence="6">
    <location>
        <begin position="1660"/>
        <end position="1672"/>
    </location>
</feature>
<feature type="compositionally biased region" description="Polar residues" evidence="6">
    <location>
        <begin position="88"/>
        <end position="110"/>
    </location>
</feature>
<feature type="compositionally biased region" description="Polar residues" evidence="6">
    <location>
        <begin position="617"/>
        <end position="639"/>
    </location>
</feature>
<dbReference type="GO" id="GO:0005737">
    <property type="term" value="C:cytoplasm"/>
    <property type="evidence" value="ECO:0007669"/>
    <property type="project" value="TreeGrafter"/>
</dbReference>
<feature type="compositionally biased region" description="Basic residues" evidence="6">
    <location>
        <begin position="1450"/>
        <end position="1459"/>
    </location>
</feature>
<protein>
    <recommendedName>
        <fullName evidence="7">Ubiquitin-like protease family profile domain-containing protein</fullName>
    </recommendedName>
</protein>
<evidence type="ECO:0000256" key="6">
    <source>
        <dbReference type="SAM" id="MobiDB-lite"/>
    </source>
</evidence>
<dbReference type="Gene3D" id="1.10.418.20">
    <property type="match status" value="1"/>
</dbReference>
<feature type="compositionally biased region" description="Polar residues" evidence="6">
    <location>
        <begin position="1882"/>
        <end position="1891"/>
    </location>
</feature>
<dbReference type="eggNOG" id="KOG0779">
    <property type="taxonomic scope" value="Eukaryota"/>
</dbReference>
<dbReference type="PANTHER" id="PTHR46896">
    <property type="entry name" value="SENTRIN-SPECIFIC PROTEASE"/>
    <property type="match status" value="1"/>
</dbReference>
<proteinExistence type="inferred from homology"/>
<feature type="compositionally biased region" description="Acidic residues" evidence="6">
    <location>
        <begin position="1865"/>
        <end position="1879"/>
    </location>
</feature>
<feature type="domain" description="Ubiquitin-like protease family profile" evidence="7">
    <location>
        <begin position="413"/>
        <end position="709"/>
    </location>
</feature>
<feature type="compositionally biased region" description="Basic and acidic residues" evidence="6">
    <location>
        <begin position="151"/>
        <end position="168"/>
    </location>
</feature>
<feature type="region of interest" description="Disordered" evidence="6">
    <location>
        <begin position="1845"/>
        <end position="1891"/>
    </location>
</feature>
<evidence type="ECO:0000256" key="4">
    <source>
        <dbReference type="ARBA" id="ARBA00022786"/>
    </source>
</evidence>
<evidence type="ECO:0000259" key="7">
    <source>
        <dbReference type="PROSITE" id="PS50600"/>
    </source>
</evidence>
<feature type="compositionally biased region" description="Basic and acidic residues" evidence="6">
    <location>
        <begin position="1327"/>
        <end position="1339"/>
    </location>
</feature>
<feature type="region of interest" description="Disordered" evidence="6">
    <location>
        <begin position="1"/>
        <end position="168"/>
    </location>
</feature>
<accession>A0A099NX95</accession>
<comment type="similarity">
    <text evidence="1">Belongs to the peptidase C48 family.</text>
</comment>
<feature type="compositionally biased region" description="Basic residues" evidence="6">
    <location>
        <begin position="1398"/>
        <end position="1412"/>
    </location>
</feature>
<name>A0A099NX95_PICKU</name>
<feature type="compositionally biased region" description="Basic and acidic residues" evidence="6">
    <location>
        <begin position="1436"/>
        <end position="1449"/>
    </location>
</feature>
<feature type="region of interest" description="Disordered" evidence="6">
    <location>
        <begin position="617"/>
        <end position="697"/>
    </location>
</feature>
<dbReference type="Proteomes" id="UP000029867">
    <property type="component" value="Unassembled WGS sequence"/>
</dbReference>
<feature type="compositionally biased region" description="Low complexity" evidence="6">
    <location>
        <begin position="25"/>
        <end position="49"/>
    </location>
</feature>
<dbReference type="PROSITE" id="PS50600">
    <property type="entry name" value="ULP_PROTEASE"/>
    <property type="match status" value="2"/>
</dbReference>
<evidence type="ECO:0000256" key="2">
    <source>
        <dbReference type="ARBA" id="ARBA00022553"/>
    </source>
</evidence>
<reference evidence="9" key="1">
    <citation type="journal article" date="2014" name="Microb. Cell Fact.">
        <title>Exploiting Issatchenkia orientalis SD108 for succinic acid production.</title>
        <authorList>
            <person name="Xiao H."/>
            <person name="Shao Z."/>
            <person name="Jiang Y."/>
            <person name="Dole S."/>
            <person name="Zhao H."/>
        </authorList>
    </citation>
    <scope>NUCLEOTIDE SEQUENCE [LARGE SCALE GENOMIC DNA]</scope>
    <source>
        <strain evidence="9">SD108</strain>
    </source>
</reference>
<dbReference type="SUPFAM" id="SSF54001">
    <property type="entry name" value="Cysteine proteinases"/>
    <property type="match status" value="2"/>
</dbReference>
<feature type="region of interest" description="Disordered" evidence="6">
    <location>
        <begin position="1742"/>
        <end position="1768"/>
    </location>
</feature>
<dbReference type="Gene3D" id="3.30.310.130">
    <property type="entry name" value="Ubiquitin-related"/>
    <property type="match status" value="1"/>
</dbReference>
<evidence type="ECO:0000256" key="3">
    <source>
        <dbReference type="ARBA" id="ARBA00022670"/>
    </source>
</evidence>
<dbReference type="PANTHER" id="PTHR46896:SF3">
    <property type="entry name" value="FI06413P-RELATED"/>
    <property type="match status" value="1"/>
</dbReference>
<dbReference type="VEuPathDB" id="FungiDB:C5L36_0C05360"/>
<feature type="region of interest" description="Disordered" evidence="6">
    <location>
        <begin position="1310"/>
        <end position="1560"/>
    </location>
</feature>
<organism evidence="8 9">
    <name type="scientific">Pichia kudriavzevii</name>
    <name type="common">Yeast</name>
    <name type="synonym">Issatchenkia orientalis</name>
    <dbReference type="NCBI Taxonomy" id="4909"/>
    <lineage>
        <taxon>Eukaryota</taxon>
        <taxon>Fungi</taxon>
        <taxon>Dikarya</taxon>
        <taxon>Ascomycota</taxon>
        <taxon>Saccharomycotina</taxon>
        <taxon>Pichiomycetes</taxon>
        <taxon>Pichiales</taxon>
        <taxon>Pichiaceae</taxon>
        <taxon>Pichia</taxon>
    </lineage>
</organism>
<feature type="compositionally biased region" description="Basic and acidic residues" evidence="6">
    <location>
        <begin position="1845"/>
        <end position="1860"/>
    </location>
</feature>
<dbReference type="InterPro" id="IPR003653">
    <property type="entry name" value="Peptidase_C48_C"/>
</dbReference>
<dbReference type="InterPro" id="IPR051947">
    <property type="entry name" value="Sentrin-specific_protease"/>
</dbReference>
<feature type="compositionally biased region" description="Polar residues" evidence="6">
    <location>
        <begin position="858"/>
        <end position="879"/>
    </location>
</feature>
<dbReference type="InterPro" id="IPR038765">
    <property type="entry name" value="Papain-like_cys_pep_sf"/>
</dbReference>
<feature type="compositionally biased region" description="Polar residues" evidence="6">
    <location>
        <begin position="70"/>
        <end position="80"/>
    </location>
</feature>
<dbReference type="Pfam" id="PF02902">
    <property type="entry name" value="Peptidase_C48"/>
    <property type="match status" value="2"/>
</dbReference>